<comment type="caution">
    <text evidence="2">The sequence shown here is derived from an EMBL/GenBank/DDBJ whole genome shotgun (WGS) entry which is preliminary data.</text>
</comment>
<dbReference type="InterPro" id="IPR013922">
    <property type="entry name" value="Cyclin_PHO80-like"/>
</dbReference>
<feature type="compositionally biased region" description="Polar residues" evidence="1">
    <location>
        <begin position="1"/>
        <end position="18"/>
    </location>
</feature>
<proteinExistence type="predicted"/>
<feature type="compositionally biased region" description="Low complexity" evidence="1">
    <location>
        <begin position="22"/>
        <end position="39"/>
    </location>
</feature>
<dbReference type="Proteomes" id="UP000813385">
    <property type="component" value="Unassembled WGS sequence"/>
</dbReference>
<feature type="compositionally biased region" description="Low complexity" evidence="1">
    <location>
        <begin position="140"/>
        <end position="149"/>
    </location>
</feature>
<evidence type="ECO:0000313" key="3">
    <source>
        <dbReference type="Proteomes" id="UP000813385"/>
    </source>
</evidence>
<feature type="compositionally biased region" description="Acidic residues" evidence="1">
    <location>
        <begin position="384"/>
        <end position="408"/>
    </location>
</feature>
<dbReference type="GO" id="GO:0005634">
    <property type="term" value="C:nucleus"/>
    <property type="evidence" value="ECO:0007669"/>
    <property type="project" value="TreeGrafter"/>
</dbReference>
<keyword evidence="3" id="KW-1185">Reference proteome</keyword>
<feature type="region of interest" description="Disordered" evidence="1">
    <location>
        <begin position="384"/>
        <end position="430"/>
    </location>
</feature>
<protein>
    <submittedName>
        <fullName evidence="2">Cyclin</fullName>
    </submittedName>
</protein>
<dbReference type="Pfam" id="PF08613">
    <property type="entry name" value="Cyclin"/>
    <property type="match status" value="1"/>
</dbReference>
<sequence length="430" mass="45898">MLTTSPRIPASANASPSTFHYAPARSSPQSSPSRLSASLTRRHSRSSTSSAQMTSPSLQQQQQPAPTQPAPPRNRQYVAVDAGTQYSPMETAPTPAAAVDMPPHDVAAADAPSITSADMSQSSNLQPQPTVPTDATSEASSQQQPQPQSAIVVPTPTGPISQQNPSSLLSPGKRRKSQVSNETAQVAAAIAAGEAEAEASSAAKRPRPAPAPVKILPQRYELGTWEDMVVLIAHMLAELIETNDALALRSGNLTRFHSRTAPSISVLEYLNRLAKHATLSPPLLLSMVYYIDRLCALYPEFTINTLTVHRFLITAATVAAKGLSDSFWNNTTYARVGGVRVAELKLLELEFLYRVDWKIVPNPEVLVAYYRGLVERCPGYALEGDESLTEGQDDEAEDSTDLSDDAEDESVKSPGEGTPATGSSGPGNEA</sequence>
<dbReference type="Gene3D" id="1.10.472.10">
    <property type="entry name" value="Cyclin-like"/>
    <property type="match status" value="1"/>
</dbReference>
<dbReference type="CDD" id="cd20558">
    <property type="entry name" value="CYCLIN_ScPCL7-like"/>
    <property type="match status" value="1"/>
</dbReference>
<name>A0A8K0X538_9PEZI</name>
<feature type="compositionally biased region" description="Polar residues" evidence="1">
    <location>
        <begin position="113"/>
        <end position="139"/>
    </location>
</feature>
<dbReference type="PANTHER" id="PTHR15615">
    <property type="match status" value="1"/>
</dbReference>
<dbReference type="SUPFAM" id="SSF47954">
    <property type="entry name" value="Cyclin-like"/>
    <property type="match status" value="1"/>
</dbReference>
<feature type="compositionally biased region" description="Low complexity" evidence="1">
    <location>
        <begin position="46"/>
        <end position="65"/>
    </location>
</feature>
<reference evidence="2" key="1">
    <citation type="journal article" date="2021" name="Nat. Commun.">
        <title>Genetic determinants of endophytism in the Arabidopsis root mycobiome.</title>
        <authorList>
            <person name="Mesny F."/>
            <person name="Miyauchi S."/>
            <person name="Thiergart T."/>
            <person name="Pickel B."/>
            <person name="Atanasova L."/>
            <person name="Karlsson M."/>
            <person name="Huettel B."/>
            <person name="Barry K.W."/>
            <person name="Haridas S."/>
            <person name="Chen C."/>
            <person name="Bauer D."/>
            <person name="Andreopoulos W."/>
            <person name="Pangilinan J."/>
            <person name="LaButti K."/>
            <person name="Riley R."/>
            <person name="Lipzen A."/>
            <person name="Clum A."/>
            <person name="Drula E."/>
            <person name="Henrissat B."/>
            <person name="Kohler A."/>
            <person name="Grigoriev I.V."/>
            <person name="Martin F.M."/>
            <person name="Hacquard S."/>
        </authorList>
    </citation>
    <scope>NUCLEOTIDE SEQUENCE</scope>
    <source>
        <strain evidence="2">MPI-CAGE-AT-0016</strain>
    </source>
</reference>
<dbReference type="GO" id="GO:0019901">
    <property type="term" value="F:protein kinase binding"/>
    <property type="evidence" value="ECO:0007669"/>
    <property type="project" value="InterPro"/>
</dbReference>
<dbReference type="OrthoDB" id="337735at2759"/>
<dbReference type="EMBL" id="JAGPXD010000002">
    <property type="protein sequence ID" value="KAH7366855.1"/>
    <property type="molecule type" value="Genomic_DNA"/>
</dbReference>
<dbReference type="GO" id="GO:0016538">
    <property type="term" value="F:cyclin-dependent protein serine/threonine kinase regulator activity"/>
    <property type="evidence" value="ECO:0007669"/>
    <property type="project" value="TreeGrafter"/>
</dbReference>
<feature type="region of interest" description="Disordered" evidence="1">
    <location>
        <begin position="1"/>
        <end position="184"/>
    </location>
</feature>
<accession>A0A8K0X538</accession>
<dbReference type="AlphaFoldDB" id="A0A8K0X538"/>
<dbReference type="PANTHER" id="PTHR15615:SF117">
    <property type="entry name" value="PHO85 CYCLIN PHO80"/>
    <property type="match status" value="1"/>
</dbReference>
<dbReference type="GO" id="GO:0000307">
    <property type="term" value="C:cyclin-dependent protein kinase holoenzyme complex"/>
    <property type="evidence" value="ECO:0007669"/>
    <property type="project" value="TreeGrafter"/>
</dbReference>
<evidence type="ECO:0000313" key="2">
    <source>
        <dbReference type="EMBL" id="KAH7366855.1"/>
    </source>
</evidence>
<dbReference type="InterPro" id="IPR036915">
    <property type="entry name" value="Cyclin-like_sf"/>
</dbReference>
<organism evidence="2 3">
    <name type="scientific">Plectosphaerella cucumerina</name>
    <dbReference type="NCBI Taxonomy" id="40658"/>
    <lineage>
        <taxon>Eukaryota</taxon>
        <taxon>Fungi</taxon>
        <taxon>Dikarya</taxon>
        <taxon>Ascomycota</taxon>
        <taxon>Pezizomycotina</taxon>
        <taxon>Sordariomycetes</taxon>
        <taxon>Hypocreomycetidae</taxon>
        <taxon>Glomerellales</taxon>
        <taxon>Plectosphaerellaceae</taxon>
        <taxon>Plectosphaerella</taxon>
    </lineage>
</organism>
<evidence type="ECO:0000256" key="1">
    <source>
        <dbReference type="SAM" id="MobiDB-lite"/>
    </source>
</evidence>
<feature type="compositionally biased region" description="Polar residues" evidence="1">
    <location>
        <begin position="158"/>
        <end position="169"/>
    </location>
</feature>
<gene>
    <name evidence="2" type="ORF">B0T11DRAFT_48290</name>
</gene>